<keyword evidence="1" id="KW-0812">Transmembrane</keyword>
<evidence type="ECO:0000256" key="1">
    <source>
        <dbReference type="SAM" id="Phobius"/>
    </source>
</evidence>
<organism evidence="2 3">
    <name type="scientific">Ramlibacter albus</name>
    <dbReference type="NCBI Taxonomy" id="2079448"/>
    <lineage>
        <taxon>Bacteria</taxon>
        <taxon>Pseudomonadati</taxon>
        <taxon>Pseudomonadota</taxon>
        <taxon>Betaproteobacteria</taxon>
        <taxon>Burkholderiales</taxon>
        <taxon>Comamonadaceae</taxon>
        <taxon>Ramlibacter</taxon>
    </lineage>
</organism>
<dbReference type="EMBL" id="JACORU010000005">
    <property type="protein sequence ID" value="MBC5765964.1"/>
    <property type="molecule type" value="Genomic_DNA"/>
</dbReference>
<evidence type="ECO:0000313" key="2">
    <source>
        <dbReference type="EMBL" id="MBC5765964.1"/>
    </source>
</evidence>
<comment type="caution">
    <text evidence="2">The sequence shown here is derived from an EMBL/GenBank/DDBJ whole genome shotgun (WGS) entry which is preliminary data.</text>
</comment>
<dbReference type="AlphaFoldDB" id="A0A923S2Y5"/>
<gene>
    <name evidence="2" type="ORF">H8R02_15965</name>
</gene>
<evidence type="ECO:0000313" key="3">
    <source>
        <dbReference type="Proteomes" id="UP000596827"/>
    </source>
</evidence>
<evidence type="ECO:0008006" key="4">
    <source>
        <dbReference type="Google" id="ProtNLM"/>
    </source>
</evidence>
<proteinExistence type="predicted"/>
<keyword evidence="3" id="KW-1185">Reference proteome</keyword>
<dbReference type="Proteomes" id="UP000596827">
    <property type="component" value="Unassembled WGS sequence"/>
</dbReference>
<sequence length="303" mass="32633">MDATRCVNCTQPMQLVALAGHYGRGVDVDMCGPCRLVWFDNLESVNLNGPGTLQLLRAIDAQRGELLNALGGTDLPCPRCTARLKVVRDLVSHGPVGRLECPRGHGALQTFSQLLAEKGLVRPLFRPEVEQLQRSPATGLVFHCVNCGAEFDPRVREACSFCGSPRLVLDLQRILHALDRQTGVVDSSVGGPPRQVQFTCMHCGGAIDAARERRCSHCAMPIAVTDVAEVLRLIEPYAAKIESGEAAPAHRAVEVAEVSDGRPHLLPMGLERNPLGPPWWVYAFCAVVAAGAGLALVRCVPLV</sequence>
<name>A0A923S2Y5_9BURK</name>
<protein>
    <recommendedName>
        <fullName evidence="4">Transcription factor zinc-finger domain-containing protein</fullName>
    </recommendedName>
</protein>
<dbReference type="RefSeq" id="WP_187082428.1">
    <property type="nucleotide sequence ID" value="NZ_JACORU010000005.1"/>
</dbReference>
<keyword evidence="1" id="KW-0472">Membrane</keyword>
<keyword evidence="1" id="KW-1133">Transmembrane helix</keyword>
<feature type="transmembrane region" description="Helical" evidence="1">
    <location>
        <begin position="279"/>
        <end position="300"/>
    </location>
</feature>
<accession>A0A923S2Y5</accession>
<reference evidence="2" key="1">
    <citation type="submission" date="2020-08" db="EMBL/GenBank/DDBJ databases">
        <title>Ramlibacter sp. GTP1 16S ribosomal RNA gene genome sequencing and assembly.</title>
        <authorList>
            <person name="Kang M."/>
        </authorList>
    </citation>
    <scope>NUCLEOTIDE SEQUENCE</scope>
    <source>
        <strain evidence="2">GTP1</strain>
    </source>
</reference>